<dbReference type="HOGENOM" id="CLU_095787_3_1_3"/>
<protein>
    <recommendedName>
        <fullName evidence="10">Large-conductance mechanosensitive channel</fullName>
    </recommendedName>
</protein>
<evidence type="ECO:0000256" key="2">
    <source>
        <dbReference type="ARBA" id="ARBA00007254"/>
    </source>
</evidence>
<comment type="subcellular location">
    <subcellularLocation>
        <location evidence="10">Cell inner membrane</location>
        <topology evidence="10">Multi-pass membrane protein</topology>
    </subcellularLocation>
    <subcellularLocation>
        <location evidence="1">Cell membrane</location>
        <topology evidence="1">Multi-pass membrane protein</topology>
    </subcellularLocation>
</comment>
<evidence type="ECO:0000313" key="13">
    <source>
        <dbReference type="Proteomes" id="UP000010483"/>
    </source>
</evidence>
<dbReference type="EMBL" id="CP003940">
    <property type="protein sequence ID" value="AFZ47979.1"/>
    <property type="molecule type" value="Genomic_DNA"/>
</dbReference>
<evidence type="ECO:0000256" key="4">
    <source>
        <dbReference type="ARBA" id="ARBA00022475"/>
    </source>
</evidence>
<organism evidence="12 13">
    <name type="scientific">Cyanobacterium stanieri (strain ATCC 29140 / PCC 7202)</name>
    <dbReference type="NCBI Taxonomy" id="292563"/>
    <lineage>
        <taxon>Bacteria</taxon>
        <taxon>Bacillati</taxon>
        <taxon>Cyanobacteriota</taxon>
        <taxon>Cyanophyceae</taxon>
        <taxon>Oscillatoriophycideae</taxon>
        <taxon>Chroococcales</taxon>
        <taxon>Geminocystaceae</taxon>
        <taxon>Cyanobacterium</taxon>
    </lineage>
</organism>
<dbReference type="PANTHER" id="PTHR30266:SF2">
    <property type="entry name" value="LARGE-CONDUCTANCE MECHANOSENSITIVE CHANNEL"/>
    <property type="match status" value="1"/>
</dbReference>
<dbReference type="NCBIfam" id="TIGR00220">
    <property type="entry name" value="mscL"/>
    <property type="match status" value="1"/>
</dbReference>
<dbReference type="InterPro" id="IPR037673">
    <property type="entry name" value="MSC/AndL"/>
</dbReference>
<comment type="function">
    <text evidence="10">Channel that opens in response to stretch forces in the membrane lipid bilayer. May participate in the regulation of osmotic pressure changes within the cell.</text>
</comment>
<keyword evidence="5 10" id="KW-0812">Transmembrane</keyword>
<dbReference type="PROSITE" id="PS01327">
    <property type="entry name" value="MSCL"/>
    <property type="match status" value="1"/>
</dbReference>
<proteinExistence type="inferred from homology"/>
<keyword evidence="6 10" id="KW-1133">Transmembrane helix</keyword>
<dbReference type="PRINTS" id="PR01264">
    <property type="entry name" value="MECHCHANNEL"/>
</dbReference>
<feature type="transmembrane region" description="Helical" evidence="10">
    <location>
        <begin position="78"/>
        <end position="99"/>
    </location>
</feature>
<keyword evidence="8 10" id="KW-0472">Membrane</keyword>
<accession>K9YM82</accession>
<dbReference type="STRING" id="292563.Cyast_2028"/>
<feature type="transmembrane region" description="Helical" evidence="10">
    <location>
        <begin position="20"/>
        <end position="43"/>
    </location>
</feature>
<comment type="similarity">
    <text evidence="2 10">Belongs to the MscL family.</text>
</comment>
<keyword evidence="10" id="KW-0997">Cell inner membrane</keyword>
<dbReference type="PATRIC" id="fig|292563.3.peg.2120"/>
<dbReference type="Proteomes" id="UP000010483">
    <property type="component" value="Chromosome"/>
</dbReference>
<keyword evidence="9 10" id="KW-0407">Ion channel</keyword>
<sequence>MTTNNNKSGIGRFIADFRAFISRGNVIDLAVAVVIGAAFGRIINSLVEDVITPLILNPAIQAAGVDKLEELSYGAVRYGLFISAVINFVVIAFCLFLVIRSFESLKRKLERKQQIAEAEAEAVAEEEPNPEVVAQENLIKAIERLTETINQKG</sequence>
<evidence type="ECO:0000256" key="3">
    <source>
        <dbReference type="ARBA" id="ARBA00022448"/>
    </source>
</evidence>
<dbReference type="SUPFAM" id="SSF81330">
    <property type="entry name" value="Gated mechanosensitive channel"/>
    <property type="match status" value="1"/>
</dbReference>
<evidence type="ECO:0000256" key="11">
    <source>
        <dbReference type="SAM" id="Coils"/>
    </source>
</evidence>
<dbReference type="InterPro" id="IPR001185">
    <property type="entry name" value="MS_channel"/>
</dbReference>
<keyword evidence="11" id="KW-0175">Coiled coil</keyword>
<dbReference type="GO" id="GO:0005886">
    <property type="term" value="C:plasma membrane"/>
    <property type="evidence" value="ECO:0007669"/>
    <property type="project" value="UniProtKB-SubCell"/>
</dbReference>
<keyword evidence="7 10" id="KW-0406">Ion transport</keyword>
<evidence type="ECO:0000256" key="10">
    <source>
        <dbReference type="HAMAP-Rule" id="MF_00115"/>
    </source>
</evidence>
<dbReference type="HAMAP" id="MF_00115">
    <property type="entry name" value="MscL"/>
    <property type="match status" value="1"/>
</dbReference>
<evidence type="ECO:0000256" key="1">
    <source>
        <dbReference type="ARBA" id="ARBA00004651"/>
    </source>
</evidence>
<dbReference type="AlphaFoldDB" id="K9YM82"/>
<dbReference type="InterPro" id="IPR036019">
    <property type="entry name" value="MscL_channel"/>
</dbReference>
<keyword evidence="13" id="KW-1185">Reference proteome</keyword>
<feature type="coiled-coil region" evidence="11">
    <location>
        <begin position="99"/>
        <end position="126"/>
    </location>
</feature>
<comment type="subunit">
    <text evidence="10">Homopentamer.</text>
</comment>
<dbReference type="KEGG" id="csn:Cyast_2028"/>
<evidence type="ECO:0000256" key="7">
    <source>
        <dbReference type="ARBA" id="ARBA00023065"/>
    </source>
</evidence>
<evidence type="ECO:0000256" key="8">
    <source>
        <dbReference type="ARBA" id="ARBA00023136"/>
    </source>
</evidence>
<dbReference type="PANTHER" id="PTHR30266">
    <property type="entry name" value="MECHANOSENSITIVE CHANNEL MSCL"/>
    <property type="match status" value="1"/>
</dbReference>
<gene>
    <name evidence="10" type="primary">mscL</name>
    <name evidence="12" type="ordered locus">Cyast_2028</name>
</gene>
<evidence type="ECO:0000256" key="6">
    <source>
        <dbReference type="ARBA" id="ARBA00022989"/>
    </source>
</evidence>
<evidence type="ECO:0000256" key="5">
    <source>
        <dbReference type="ARBA" id="ARBA00022692"/>
    </source>
</evidence>
<keyword evidence="3 10" id="KW-0813">Transport</keyword>
<evidence type="ECO:0000256" key="9">
    <source>
        <dbReference type="ARBA" id="ARBA00023303"/>
    </source>
</evidence>
<dbReference type="eggNOG" id="COG1970">
    <property type="taxonomic scope" value="Bacteria"/>
</dbReference>
<evidence type="ECO:0000313" key="12">
    <source>
        <dbReference type="EMBL" id="AFZ47979.1"/>
    </source>
</evidence>
<dbReference type="Pfam" id="PF01741">
    <property type="entry name" value="MscL"/>
    <property type="match status" value="1"/>
</dbReference>
<reference evidence="13" key="1">
    <citation type="journal article" date="2013" name="Proc. Natl. Acad. Sci. U.S.A.">
        <title>Improving the coverage of the cyanobacterial phylum using diversity-driven genome sequencing.</title>
        <authorList>
            <person name="Shih P.M."/>
            <person name="Wu D."/>
            <person name="Latifi A."/>
            <person name="Axen S.D."/>
            <person name="Fewer D.P."/>
            <person name="Talla E."/>
            <person name="Calteau A."/>
            <person name="Cai F."/>
            <person name="Tandeau de Marsac N."/>
            <person name="Rippka R."/>
            <person name="Herdman M."/>
            <person name="Sivonen K."/>
            <person name="Coursin T."/>
            <person name="Laurent T."/>
            <person name="Goodwin L."/>
            <person name="Nolan M."/>
            <person name="Davenport K.W."/>
            <person name="Han C.S."/>
            <person name="Rubin E.M."/>
            <person name="Eisen J.A."/>
            <person name="Woyke T."/>
            <person name="Gugger M."/>
            <person name="Kerfeld C.A."/>
        </authorList>
    </citation>
    <scope>NUCLEOTIDE SEQUENCE [LARGE SCALE GENOMIC DNA]</scope>
    <source>
        <strain evidence="13">ATCC 29140 / PCC 7202</strain>
    </source>
</reference>
<dbReference type="GO" id="GO:0008381">
    <property type="term" value="F:mechanosensitive monoatomic ion channel activity"/>
    <property type="evidence" value="ECO:0007669"/>
    <property type="project" value="UniProtKB-UniRule"/>
</dbReference>
<name>K9YM82_CYASC</name>
<dbReference type="InterPro" id="IPR019823">
    <property type="entry name" value="Mechanosensitive_channel_CS"/>
</dbReference>
<dbReference type="Gene3D" id="1.10.1200.120">
    <property type="entry name" value="Large-conductance mechanosensitive channel, MscL, domain 1"/>
    <property type="match status" value="1"/>
</dbReference>
<keyword evidence="4 10" id="KW-1003">Cell membrane</keyword>
<dbReference type="BioCyc" id="CSTA292563:G1353-2033-MONOMER"/>